<evidence type="ECO:0000256" key="1">
    <source>
        <dbReference type="ARBA" id="ARBA00022574"/>
    </source>
</evidence>
<dbReference type="InterPro" id="IPR020472">
    <property type="entry name" value="WD40_PAC1"/>
</dbReference>
<name>A0A103Y1Y5_CYNCS</name>
<dbReference type="PANTHER" id="PTHR44376">
    <property type="entry name" value="TRANSCRIPTIONAL REGULATOR OF FILAMENTOUS GROWTH FLO8"/>
    <property type="match status" value="1"/>
</dbReference>
<evidence type="ECO:0000313" key="5">
    <source>
        <dbReference type="Proteomes" id="UP000243975"/>
    </source>
</evidence>
<feature type="repeat" description="WD" evidence="3">
    <location>
        <begin position="247"/>
        <end position="279"/>
    </location>
</feature>
<proteinExistence type="predicted"/>
<sequence>GGEVAKDHPSRDKNVAKGGLSFKEVETFFTSNDIVLCCHFSSDGKLLATAGNDKMVSVWNVESLCHLGNTPQQSNMITDVRFMPHSTVFATSSFDTTIRLWDAANISKFLVELHGHADRVISVDFNPHEREIVCSFQFRNLLAVASGNMILMIDIETDKKERLQGHARDIQSICWDQSGRYLASVSEDSARVWSTKSGWKCDYELYSTENMFKSCTFHPVHSLLLVIGGFQIFEFWDCVKGSKTRSIQLHSGIISSLTYSPEAGLIASTSNDGHIRLWR</sequence>
<dbReference type="InterPro" id="IPR001680">
    <property type="entry name" value="WD40_rpt"/>
</dbReference>
<keyword evidence="1 3" id="KW-0853">WD repeat</keyword>
<dbReference type="InterPro" id="IPR019775">
    <property type="entry name" value="WD40_repeat_CS"/>
</dbReference>
<dbReference type="Proteomes" id="UP000243975">
    <property type="component" value="Unassembled WGS sequence"/>
</dbReference>
<dbReference type="Gene3D" id="2.130.10.10">
    <property type="entry name" value="YVTN repeat-like/Quinoprotein amine dehydrogenase"/>
    <property type="match status" value="2"/>
</dbReference>
<dbReference type="AlphaFoldDB" id="A0A103Y1Y5"/>
<evidence type="ECO:0000256" key="2">
    <source>
        <dbReference type="ARBA" id="ARBA00022737"/>
    </source>
</evidence>
<feature type="repeat" description="WD" evidence="3">
    <location>
        <begin position="70"/>
        <end position="102"/>
    </location>
</feature>
<evidence type="ECO:0000256" key="3">
    <source>
        <dbReference type="PROSITE-ProRule" id="PRU00221"/>
    </source>
</evidence>
<evidence type="ECO:0000313" key="4">
    <source>
        <dbReference type="EMBL" id="KVI01011.1"/>
    </source>
</evidence>
<accession>A0A103Y1Y5</accession>
<reference evidence="4 5" key="1">
    <citation type="journal article" date="2016" name="Sci. Rep.">
        <title>The genome sequence of the outbreeding globe artichoke constructed de novo incorporating a phase-aware low-pass sequencing strategy of F1 progeny.</title>
        <authorList>
            <person name="Scaglione D."/>
            <person name="Reyes-Chin-Wo S."/>
            <person name="Acquadro A."/>
            <person name="Froenicke L."/>
            <person name="Portis E."/>
            <person name="Beitel C."/>
            <person name="Tirone M."/>
            <person name="Mauro R."/>
            <person name="Lo Monaco A."/>
            <person name="Mauromicale G."/>
            <person name="Faccioli P."/>
            <person name="Cattivelli L."/>
            <person name="Rieseberg L."/>
            <person name="Michelmore R."/>
            <person name="Lanteri S."/>
        </authorList>
    </citation>
    <scope>NUCLEOTIDE SEQUENCE [LARGE SCALE GENOMIC DNA]</scope>
    <source>
        <strain evidence="4">2C</strain>
    </source>
</reference>
<dbReference type="PRINTS" id="PR00320">
    <property type="entry name" value="GPROTEINBRPT"/>
</dbReference>
<organism evidence="4 5">
    <name type="scientific">Cynara cardunculus var. scolymus</name>
    <name type="common">Globe artichoke</name>
    <name type="synonym">Cynara scolymus</name>
    <dbReference type="NCBI Taxonomy" id="59895"/>
    <lineage>
        <taxon>Eukaryota</taxon>
        <taxon>Viridiplantae</taxon>
        <taxon>Streptophyta</taxon>
        <taxon>Embryophyta</taxon>
        <taxon>Tracheophyta</taxon>
        <taxon>Spermatophyta</taxon>
        <taxon>Magnoliopsida</taxon>
        <taxon>eudicotyledons</taxon>
        <taxon>Gunneridae</taxon>
        <taxon>Pentapetalae</taxon>
        <taxon>asterids</taxon>
        <taxon>campanulids</taxon>
        <taxon>Asterales</taxon>
        <taxon>Asteraceae</taxon>
        <taxon>Carduoideae</taxon>
        <taxon>Cardueae</taxon>
        <taxon>Carduinae</taxon>
        <taxon>Cynara</taxon>
    </lineage>
</organism>
<dbReference type="InterPro" id="IPR044716">
    <property type="entry name" value="LEUNIG-like"/>
</dbReference>
<dbReference type="GO" id="GO:0003714">
    <property type="term" value="F:transcription corepressor activity"/>
    <property type="evidence" value="ECO:0007669"/>
    <property type="project" value="InterPro"/>
</dbReference>
<dbReference type="STRING" id="59895.A0A103Y1Y5"/>
<keyword evidence="2" id="KW-0677">Repeat</keyword>
<protein>
    <submittedName>
        <fullName evidence="4">G-protein beta WD-40 repeat-containing protein</fullName>
    </submittedName>
</protein>
<dbReference type="PROSITE" id="PS00678">
    <property type="entry name" value="WD_REPEATS_1"/>
    <property type="match status" value="1"/>
</dbReference>
<dbReference type="InterPro" id="IPR015943">
    <property type="entry name" value="WD40/YVTN_repeat-like_dom_sf"/>
</dbReference>
<dbReference type="SMART" id="SM00320">
    <property type="entry name" value="WD40"/>
    <property type="match status" value="6"/>
</dbReference>
<dbReference type="PANTHER" id="PTHR44376:SF8">
    <property type="entry name" value="TRANSCRIPTIONAL COREPRESSOR LEUNIG-LIKE"/>
    <property type="match status" value="1"/>
</dbReference>
<dbReference type="InterPro" id="IPR036322">
    <property type="entry name" value="WD40_repeat_dom_sf"/>
</dbReference>
<dbReference type="SUPFAM" id="SSF50978">
    <property type="entry name" value="WD40 repeat-like"/>
    <property type="match status" value="1"/>
</dbReference>
<dbReference type="EMBL" id="LEKV01003145">
    <property type="protein sequence ID" value="KVI01011.1"/>
    <property type="molecule type" value="Genomic_DNA"/>
</dbReference>
<feature type="non-terminal residue" evidence="4">
    <location>
        <position position="1"/>
    </location>
</feature>
<dbReference type="PROSITE" id="PS50082">
    <property type="entry name" value="WD_REPEATS_2"/>
    <property type="match status" value="3"/>
</dbReference>
<feature type="repeat" description="WD" evidence="3">
    <location>
        <begin position="28"/>
        <end position="63"/>
    </location>
</feature>
<dbReference type="PROSITE" id="PS50294">
    <property type="entry name" value="WD_REPEATS_REGION"/>
    <property type="match status" value="3"/>
</dbReference>
<gene>
    <name evidence="4" type="ORF">Ccrd_020726</name>
</gene>
<keyword evidence="5" id="KW-1185">Reference proteome</keyword>
<comment type="caution">
    <text evidence="4">The sequence shown here is derived from an EMBL/GenBank/DDBJ whole genome shotgun (WGS) entry which is preliminary data.</text>
</comment>
<dbReference type="Pfam" id="PF00400">
    <property type="entry name" value="WD40"/>
    <property type="match status" value="5"/>
</dbReference>
<dbReference type="Gramene" id="KVI01011">
    <property type="protein sequence ID" value="KVI01011"/>
    <property type="gene ID" value="Ccrd_020726"/>
</dbReference>
<dbReference type="OMA" id="ARIWTIN"/>